<gene>
    <name evidence="2" type="ORF">KDL28_27730</name>
</gene>
<comment type="caution">
    <text evidence="2">The sequence shown here is derived from an EMBL/GenBank/DDBJ whole genome shotgun (WGS) entry which is preliminary data.</text>
</comment>
<organism evidence="2 3">
    <name type="scientific">Pseudonocardia humida</name>
    <dbReference type="NCBI Taxonomy" id="2800819"/>
    <lineage>
        <taxon>Bacteria</taxon>
        <taxon>Bacillati</taxon>
        <taxon>Actinomycetota</taxon>
        <taxon>Actinomycetes</taxon>
        <taxon>Pseudonocardiales</taxon>
        <taxon>Pseudonocardiaceae</taxon>
        <taxon>Pseudonocardia</taxon>
    </lineage>
</organism>
<reference evidence="2" key="1">
    <citation type="submission" date="2021-04" db="EMBL/GenBank/DDBJ databases">
        <title>Pseudonocardia sp. nov., isolated from sandy soil of mangrove forest.</title>
        <authorList>
            <person name="Zan Z."/>
            <person name="Huang R."/>
            <person name="Liu W."/>
        </authorList>
    </citation>
    <scope>NUCLEOTIDE SEQUENCE</scope>
    <source>
        <strain evidence="2">S2-4</strain>
    </source>
</reference>
<dbReference type="InterPro" id="IPR038721">
    <property type="entry name" value="IS701-like_DDE_dom"/>
</dbReference>
<sequence length="95" mass="10249">MFVASACAAEGGFATEPELGVAMLNRAYQARALTSSSWVTVDEAYGQNPAFRDWLSAREIPFVLAARNDDPLTEARTTRTTYGPCEQVHLLGPAA</sequence>
<proteinExistence type="predicted"/>
<dbReference type="Pfam" id="PF13546">
    <property type="entry name" value="DDE_5"/>
    <property type="match status" value="1"/>
</dbReference>
<evidence type="ECO:0000313" key="2">
    <source>
        <dbReference type="EMBL" id="MCO1658867.1"/>
    </source>
</evidence>
<protein>
    <submittedName>
        <fullName evidence="2">Transposase</fullName>
    </submittedName>
</protein>
<name>A0ABT1A773_9PSEU</name>
<dbReference type="RefSeq" id="WP_252443290.1">
    <property type="nucleotide sequence ID" value="NZ_JAGSOV010000060.1"/>
</dbReference>
<dbReference type="Proteomes" id="UP001165283">
    <property type="component" value="Unassembled WGS sequence"/>
</dbReference>
<accession>A0ABT1A773</accession>
<evidence type="ECO:0000259" key="1">
    <source>
        <dbReference type="Pfam" id="PF13546"/>
    </source>
</evidence>
<evidence type="ECO:0000313" key="3">
    <source>
        <dbReference type="Proteomes" id="UP001165283"/>
    </source>
</evidence>
<dbReference type="EMBL" id="JAGSOV010000060">
    <property type="protein sequence ID" value="MCO1658867.1"/>
    <property type="molecule type" value="Genomic_DNA"/>
</dbReference>
<feature type="domain" description="Transposase IS701-like DDE" evidence="1">
    <location>
        <begin position="9"/>
        <end position="75"/>
    </location>
</feature>
<keyword evidence="3" id="KW-1185">Reference proteome</keyword>